<feature type="compositionally biased region" description="Basic and acidic residues" evidence="1">
    <location>
        <begin position="95"/>
        <end position="112"/>
    </location>
</feature>
<dbReference type="AlphaFoldDB" id="A0A368EX02"/>
<feature type="region of interest" description="Disordered" evidence="1">
    <location>
        <begin position="1"/>
        <end position="24"/>
    </location>
</feature>
<dbReference type="EMBL" id="JOJR01021365">
    <property type="protein sequence ID" value="RCN24283.1"/>
    <property type="molecule type" value="Genomic_DNA"/>
</dbReference>
<evidence type="ECO:0000313" key="3">
    <source>
        <dbReference type="Proteomes" id="UP000252519"/>
    </source>
</evidence>
<reference evidence="2 3" key="1">
    <citation type="submission" date="2014-10" db="EMBL/GenBank/DDBJ databases">
        <title>Draft genome of the hookworm Ancylostoma caninum.</title>
        <authorList>
            <person name="Mitreva M."/>
        </authorList>
    </citation>
    <scope>NUCLEOTIDE SEQUENCE [LARGE SCALE GENOMIC DNA]</scope>
    <source>
        <strain evidence="2 3">Baltimore</strain>
    </source>
</reference>
<accession>A0A368EX02</accession>
<protein>
    <submittedName>
        <fullName evidence="2">Uncharacterized protein</fullName>
    </submittedName>
</protein>
<evidence type="ECO:0000313" key="2">
    <source>
        <dbReference type="EMBL" id="RCN24283.1"/>
    </source>
</evidence>
<sequence length="221" mass="24767">ISEELKQNWGTISQKQQLRKEGTKVETFPKQEAIQDSDPITCLKNFTNSLRAAIEGRENSTEKLNPTGDPTSSTEKTPSSNEGVGAASRKTCSRKYKEERLPLPKELQDHDYAAPPPVYSQKSDEKPMKTTKKRKKAKAPMNDKSLRPTPAYLKMRAQQAQDYTGDLDLQLNKELVGRRLLGGFAPCHFVLHGLSGPVEMQHPTSPKDLLEQINHLQNKSS</sequence>
<keyword evidence="3" id="KW-1185">Reference proteome</keyword>
<evidence type="ECO:0000256" key="1">
    <source>
        <dbReference type="SAM" id="MobiDB-lite"/>
    </source>
</evidence>
<feature type="compositionally biased region" description="Basic residues" evidence="1">
    <location>
        <begin position="129"/>
        <end position="138"/>
    </location>
</feature>
<organism evidence="2 3">
    <name type="scientific">Ancylostoma caninum</name>
    <name type="common">Dog hookworm</name>
    <dbReference type="NCBI Taxonomy" id="29170"/>
    <lineage>
        <taxon>Eukaryota</taxon>
        <taxon>Metazoa</taxon>
        <taxon>Ecdysozoa</taxon>
        <taxon>Nematoda</taxon>
        <taxon>Chromadorea</taxon>
        <taxon>Rhabditida</taxon>
        <taxon>Rhabditina</taxon>
        <taxon>Rhabditomorpha</taxon>
        <taxon>Strongyloidea</taxon>
        <taxon>Ancylostomatidae</taxon>
        <taxon>Ancylostomatinae</taxon>
        <taxon>Ancylostoma</taxon>
    </lineage>
</organism>
<comment type="caution">
    <text evidence="2">The sequence shown here is derived from an EMBL/GenBank/DDBJ whole genome shotgun (WGS) entry which is preliminary data.</text>
</comment>
<gene>
    <name evidence="2" type="ORF">ANCCAN_30025</name>
</gene>
<feature type="compositionally biased region" description="Polar residues" evidence="1">
    <location>
        <begin position="62"/>
        <end position="82"/>
    </location>
</feature>
<proteinExistence type="predicted"/>
<feature type="region of interest" description="Disordered" evidence="1">
    <location>
        <begin position="53"/>
        <end position="147"/>
    </location>
</feature>
<feature type="non-terminal residue" evidence="2">
    <location>
        <position position="1"/>
    </location>
</feature>
<name>A0A368EX02_ANCCA</name>
<dbReference type="OrthoDB" id="5904679at2759"/>
<dbReference type="Proteomes" id="UP000252519">
    <property type="component" value="Unassembled WGS sequence"/>
</dbReference>